<evidence type="ECO:0000256" key="1">
    <source>
        <dbReference type="ARBA" id="ARBA00003283"/>
    </source>
</evidence>
<keyword evidence="10" id="KW-1185">Reference proteome</keyword>
<evidence type="ECO:0000259" key="7">
    <source>
        <dbReference type="PROSITE" id="PS51898"/>
    </source>
</evidence>
<dbReference type="InterPro" id="IPR044068">
    <property type="entry name" value="CB"/>
</dbReference>
<dbReference type="Pfam" id="PF00589">
    <property type="entry name" value="Phage_integrase"/>
    <property type="match status" value="1"/>
</dbReference>
<name>A0A810Q1D9_9FIRM</name>
<dbReference type="GO" id="GO:0006310">
    <property type="term" value="P:DNA recombination"/>
    <property type="evidence" value="ECO:0007669"/>
    <property type="project" value="UniProtKB-KW"/>
</dbReference>
<evidence type="ECO:0000256" key="3">
    <source>
        <dbReference type="ARBA" id="ARBA00022908"/>
    </source>
</evidence>
<dbReference type="InterPro" id="IPR010998">
    <property type="entry name" value="Integrase_recombinase_N"/>
</dbReference>
<evidence type="ECO:0000313" key="9">
    <source>
        <dbReference type="EMBL" id="BCK78583.1"/>
    </source>
</evidence>
<dbReference type="SUPFAM" id="SSF56349">
    <property type="entry name" value="DNA breaking-rejoining enzymes"/>
    <property type="match status" value="1"/>
</dbReference>
<sequence>MPTYKDEKTGLWYCKFVYTDWTGTKKQKKKKGFRLQKEAKQYELDFLSKTSNSCDMLFSDMVEIYMDDCKARIRPTTYKGKEDIIAVHIMPYFKNLKVNEIQPMNVRRWQTELMNNQKNYKPTYLRTLNSQLSAIFNFAVKYYGLGSNPVQKSGTIGKKNSGLEQIWTADEFKIFIDAVSDKLQSKVIFNLLYWTGMRSGEMLALTLNDFDFEERTVSITKNYARIDGEDLFLDPKTPKSNRKITLPQFVCDLVKDYADRLYGYDPSDRLFEVTKHYLKHEMERGCKKTGLREIRVHDLRHSHASLLIELGFAPLLISERLGHESVTTTLEIYSHLYPTKHGEVADRLEAFA</sequence>
<evidence type="ECO:0000256" key="5">
    <source>
        <dbReference type="ARBA" id="ARBA00023172"/>
    </source>
</evidence>
<dbReference type="GO" id="GO:0003677">
    <property type="term" value="F:DNA binding"/>
    <property type="evidence" value="ECO:0007669"/>
    <property type="project" value="UniProtKB-UniRule"/>
</dbReference>
<evidence type="ECO:0000259" key="8">
    <source>
        <dbReference type="PROSITE" id="PS51900"/>
    </source>
</evidence>
<dbReference type="AlphaFoldDB" id="A0A810Q1D9"/>
<dbReference type="PANTHER" id="PTHR30349:SF64">
    <property type="entry name" value="PROPHAGE INTEGRASE INTD-RELATED"/>
    <property type="match status" value="1"/>
</dbReference>
<dbReference type="Pfam" id="PF14659">
    <property type="entry name" value="Phage_int_SAM_3"/>
    <property type="match status" value="1"/>
</dbReference>
<dbReference type="PROSITE" id="PS51900">
    <property type="entry name" value="CB"/>
    <property type="match status" value="1"/>
</dbReference>
<reference evidence="9" key="1">
    <citation type="submission" date="2020-09" db="EMBL/GenBank/DDBJ databases">
        <title>New species isolated from human feces.</title>
        <authorList>
            <person name="Kitahara M."/>
            <person name="Shigeno Y."/>
            <person name="Shime M."/>
            <person name="Matsumoto Y."/>
            <person name="Nakamura S."/>
            <person name="Motooka D."/>
            <person name="Fukuoka S."/>
            <person name="Nishikawa H."/>
            <person name="Benno Y."/>
        </authorList>
    </citation>
    <scope>NUCLEOTIDE SEQUENCE</scope>
    <source>
        <strain evidence="9">MM35</strain>
    </source>
</reference>
<dbReference type="InterPro" id="IPR013762">
    <property type="entry name" value="Integrase-like_cat_sf"/>
</dbReference>
<dbReference type="Gene3D" id="1.10.443.10">
    <property type="entry name" value="Intergrase catalytic core"/>
    <property type="match status" value="1"/>
</dbReference>
<evidence type="ECO:0000256" key="4">
    <source>
        <dbReference type="ARBA" id="ARBA00023125"/>
    </source>
</evidence>
<evidence type="ECO:0000313" key="10">
    <source>
        <dbReference type="Proteomes" id="UP000681343"/>
    </source>
</evidence>
<dbReference type="InterPro" id="IPR011010">
    <property type="entry name" value="DNA_brk_join_enz"/>
</dbReference>
<comment type="similarity">
    <text evidence="2">Belongs to the 'phage' integrase family.</text>
</comment>
<evidence type="ECO:0000256" key="2">
    <source>
        <dbReference type="ARBA" id="ARBA00008857"/>
    </source>
</evidence>
<dbReference type="InterPro" id="IPR050090">
    <property type="entry name" value="Tyrosine_recombinase_XerCD"/>
</dbReference>
<keyword evidence="3" id="KW-0229">DNA integration</keyword>
<dbReference type="InterPro" id="IPR002104">
    <property type="entry name" value="Integrase_catalytic"/>
</dbReference>
<proteinExistence type="inferred from homology"/>
<dbReference type="GO" id="GO:0015074">
    <property type="term" value="P:DNA integration"/>
    <property type="evidence" value="ECO:0007669"/>
    <property type="project" value="UniProtKB-KW"/>
</dbReference>
<dbReference type="InterPro" id="IPR028259">
    <property type="entry name" value="AP2-like_int_N"/>
</dbReference>
<keyword evidence="4 6" id="KW-0238">DNA-binding</keyword>
<accession>A0A810Q1D9</accession>
<gene>
    <name evidence="9" type="ORF">MM35RIKEN_07750</name>
</gene>
<dbReference type="InterPro" id="IPR004107">
    <property type="entry name" value="Integrase_SAM-like_N"/>
</dbReference>
<dbReference type="CDD" id="cd01189">
    <property type="entry name" value="INT_ICEBs1_C_like"/>
    <property type="match status" value="1"/>
</dbReference>
<comment type="function">
    <text evidence="1">Site-specific tyrosine recombinase, which acts by catalyzing the cutting and rejoining of the recombining DNA molecules.</text>
</comment>
<dbReference type="Proteomes" id="UP000681343">
    <property type="component" value="Chromosome"/>
</dbReference>
<dbReference type="Gene3D" id="1.10.150.130">
    <property type="match status" value="1"/>
</dbReference>
<organism evidence="9 10">
    <name type="scientific">Vescimonas fastidiosa</name>
    <dbReference type="NCBI Taxonomy" id="2714353"/>
    <lineage>
        <taxon>Bacteria</taxon>
        <taxon>Bacillati</taxon>
        <taxon>Bacillota</taxon>
        <taxon>Clostridia</taxon>
        <taxon>Eubacteriales</taxon>
        <taxon>Oscillospiraceae</taxon>
        <taxon>Vescimonas</taxon>
    </lineage>
</organism>
<dbReference type="Pfam" id="PF14657">
    <property type="entry name" value="Arm-DNA-bind_4"/>
    <property type="match status" value="1"/>
</dbReference>
<feature type="domain" description="Tyr recombinase" evidence="7">
    <location>
        <begin position="162"/>
        <end position="346"/>
    </location>
</feature>
<evidence type="ECO:0000256" key="6">
    <source>
        <dbReference type="PROSITE-ProRule" id="PRU01248"/>
    </source>
</evidence>
<dbReference type="PANTHER" id="PTHR30349">
    <property type="entry name" value="PHAGE INTEGRASE-RELATED"/>
    <property type="match status" value="1"/>
</dbReference>
<keyword evidence="5" id="KW-0233">DNA recombination</keyword>
<dbReference type="PROSITE" id="PS51898">
    <property type="entry name" value="TYR_RECOMBINASE"/>
    <property type="match status" value="1"/>
</dbReference>
<feature type="domain" description="Core-binding (CB)" evidence="8">
    <location>
        <begin position="56"/>
        <end position="140"/>
    </location>
</feature>
<protein>
    <submittedName>
        <fullName evidence="9">Phage integrase</fullName>
    </submittedName>
</protein>
<dbReference type="KEGG" id="vfa:MM35RIKEN_07750"/>
<dbReference type="EMBL" id="AP023415">
    <property type="protein sequence ID" value="BCK78583.1"/>
    <property type="molecule type" value="Genomic_DNA"/>
</dbReference>